<comment type="caution">
    <text evidence="1">The sequence shown here is derived from an EMBL/GenBank/DDBJ whole genome shotgun (WGS) entry which is preliminary data.</text>
</comment>
<dbReference type="RefSeq" id="WP_133034491.1">
    <property type="nucleotide sequence ID" value="NZ_BAABEI010000012.1"/>
</dbReference>
<organism evidence="1 2">
    <name type="scientific">Shinella granuli</name>
    <dbReference type="NCBI Taxonomy" id="323621"/>
    <lineage>
        <taxon>Bacteria</taxon>
        <taxon>Pseudomonadati</taxon>
        <taxon>Pseudomonadota</taxon>
        <taxon>Alphaproteobacteria</taxon>
        <taxon>Hyphomicrobiales</taxon>
        <taxon>Rhizobiaceae</taxon>
        <taxon>Shinella</taxon>
    </lineage>
</organism>
<gene>
    <name evidence="1" type="ORF">EV665_10788</name>
</gene>
<name>A0A4R2CVW6_SHIGR</name>
<proteinExistence type="predicted"/>
<evidence type="ECO:0000313" key="2">
    <source>
        <dbReference type="Proteomes" id="UP000295351"/>
    </source>
</evidence>
<dbReference type="Pfam" id="PF11390">
    <property type="entry name" value="FdsD"/>
    <property type="match status" value="1"/>
</dbReference>
<dbReference type="Proteomes" id="UP000295351">
    <property type="component" value="Unassembled WGS sequence"/>
</dbReference>
<evidence type="ECO:0000313" key="1">
    <source>
        <dbReference type="EMBL" id="TCN45256.1"/>
    </source>
</evidence>
<keyword evidence="2" id="KW-1185">Reference proteome</keyword>
<reference evidence="1 2" key="1">
    <citation type="submission" date="2019-03" db="EMBL/GenBank/DDBJ databases">
        <title>Genomic Encyclopedia of Type Strains, Phase IV (KMG-IV): sequencing the most valuable type-strain genomes for metagenomic binning, comparative biology and taxonomic classification.</title>
        <authorList>
            <person name="Goeker M."/>
        </authorList>
    </citation>
    <scope>NUCLEOTIDE SEQUENCE [LARGE SCALE GENOMIC DNA]</scope>
    <source>
        <strain evidence="1 2">DSM 18401</strain>
    </source>
</reference>
<dbReference type="InterPro" id="IPR021074">
    <property type="entry name" value="Formate_DH_dsu"/>
</dbReference>
<dbReference type="AlphaFoldDB" id="A0A4R2CVW6"/>
<accession>A0A4R2CVW6</accession>
<dbReference type="EMBL" id="SLVX01000007">
    <property type="protein sequence ID" value="TCN45256.1"/>
    <property type="molecule type" value="Genomic_DNA"/>
</dbReference>
<protein>
    <submittedName>
        <fullName evidence="1">Formate dehydrogenase subunit delta</fullName>
    </submittedName>
</protein>
<sequence>MSEGNKLVRMANQIATFFHSQPASEAANGVATHINKFWEPRMRRQFFDIVDNHGGEGLDSLVLEAAPLIHRPPPAEVPPAARAGNAAAH</sequence>